<reference evidence="2" key="1">
    <citation type="journal article" date="2011" name="Plant Physiol.">
        <title>Comprehensive sequence analysis of 24,783 barley full-length cDNAs derived from 12 clone libraries.</title>
        <authorList>
            <person name="Matsumoto T."/>
            <person name="Tanaka T."/>
            <person name="Sakai H."/>
            <person name="Amano N."/>
            <person name="Kanamori H."/>
            <person name="Kurita K."/>
            <person name="Kikuta A."/>
            <person name="Kamiya K."/>
            <person name="Yamamoto M."/>
            <person name="Ikawa H."/>
            <person name="Fujii N."/>
            <person name="Hori K."/>
            <person name="Itoh T."/>
            <person name="Sato K."/>
        </authorList>
    </citation>
    <scope>NUCLEOTIDE SEQUENCE</scope>
    <source>
        <tissue evidence="2">Shoot and root</tissue>
    </source>
</reference>
<feature type="compositionally biased region" description="Low complexity" evidence="1">
    <location>
        <begin position="60"/>
        <end position="69"/>
    </location>
</feature>
<feature type="region of interest" description="Disordered" evidence="1">
    <location>
        <begin position="527"/>
        <end position="596"/>
    </location>
</feature>
<feature type="compositionally biased region" description="Basic and acidic residues" evidence="1">
    <location>
        <begin position="557"/>
        <end position="585"/>
    </location>
</feature>
<organism evidence="2">
    <name type="scientific">Hordeum vulgare subsp. vulgare</name>
    <name type="common">Domesticated barley</name>
    <dbReference type="NCBI Taxonomy" id="112509"/>
    <lineage>
        <taxon>Eukaryota</taxon>
        <taxon>Viridiplantae</taxon>
        <taxon>Streptophyta</taxon>
        <taxon>Embryophyta</taxon>
        <taxon>Tracheophyta</taxon>
        <taxon>Spermatophyta</taxon>
        <taxon>Magnoliopsida</taxon>
        <taxon>Liliopsida</taxon>
        <taxon>Poales</taxon>
        <taxon>Poaceae</taxon>
        <taxon>BOP clade</taxon>
        <taxon>Pooideae</taxon>
        <taxon>Triticodae</taxon>
        <taxon>Triticeae</taxon>
        <taxon>Hordeinae</taxon>
        <taxon>Hordeum</taxon>
    </lineage>
</organism>
<dbReference type="EMBL" id="AK364588">
    <property type="protein sequence ID" value="BAJ95791.1"/>
    <property type="molecule type" value="mRNA"/>
</dbReference>
<accession>F2DL20</accession>
<feature type="compositionally biased region" description="Gly residues" evidence="1">
    <location>
        <begin position="70"/>
        <end position="84"/>
    </location>
</feature>
<protein>
    <submittedName>
        <fullName evidence="2">Predicted protein</fullName>
    </submittedName>
</protein>
<feature type="compositionally biased region" description="Basic and acidic residues" evidence="1">
    <location>
        <begin position="85"/>
        <end position="98"/>
    </location>
</feature>
<name>F2DL20_HORVV</name>
<feature type="compositionally biased region" description="Low complexity" evidence="1">
    <location>
        <begin position="131"/>
        <end position="145"/>
    </location>
</feature>
<feature type="region of interest" description="Disordered" evidence="1">
    <location>
        <begin position="273"/>
        <end position="306"/>
    </location>
</feature>
<proteinExistence type="evidence at transcript level"/>
<feature type="region of interest" description="Disordered" evidence="1">
    <location>
        <begin position="319"/>
        <end position="366"/>
    </location>
</feature>
<feature type="compositionally biased region" description="Gly residues" evidence="1">
    <location>
        <begin position="117"/>
        <end position="130"/>
    </location>
</feature>
<dbReference type="AlphaFoldDB" id="F2DL20"/>
<feature type="region of interest" description="Disordered" evidence="1">
    <location>
        <begin position="392"/>
        <end position="416"/>
    </location>
</feature>
<feature type="compositionally biased region" description="Low complexity" evidence="1">
    <location>
        <begin position="182"/>
        <end position="200"/>
    </location>
</feature>
<feature type="region of interest" description="Disordered" evidence="1">
    <location>
        <begin position="25"/>
        <end position="241"/>
    </location>
</feature>
<evidence type="ECO:0000313" key="2">
    <source>
        <dbReference type="EMBL" id="BAJ95791.1"/>
    </source>
</evidence>
<feature type="compositionally biased region" description="Gly residues" evidence="1">
    <location>
        <begin position="201"/>
        <end position="211"/>
    </location>
</feature>
<feature type="non-terminal residue" evidence="2">
    <location>
        <position position="1"/>
    </location>
</feature>
<evidence type="ECO:0000256" key="1">
    <source>
        <dbReference type="SAM" id="MobiDB-lite"/>
    </source>
</evidence>
<sequence>CGQVAGGRAAGRGHREAQRRLPRLLLPRLHGPPAPPQLLPHPRPRRLLPRPLHLPRRLPVRVPAPTEGGKVVGVGVGEQGGGGDGADRERGAGADHVQRAARPAADGPGEHRPGRAAGAGRGGRRGGGGLRPRVGRVPVVGPVPGVDRRGGGGRGAVVPGDPHAGLLPVRKRRGGRGGGGPAVQPDGAAGVEPRRVQAAGAPGGGAGGGAEGPARRRRPGARGAAERVRAHDGPVPVRRVRGAGGGLVDVQRRRAAVGGEAPAARRLLQPRAAALGTNRHPRGAQLVGPADGGERRQPTARGLRDGAALVGQVPLRRHRAGAEHPAVGVDPRHGPPPRPHGVEAGPPRAGRRRVDPAQDPPHPQPARRAGLLQRVQLQQVPAVAADGVLPRGLHRRRHPRPPLPGRAVPVPADLGGGQRRVPLQLRDHGDRAVGVHVRGAGPRAAHHPVLQRRRPGVPERGVRVVAPAAAAGELPQELLGQHDRGEGAQGAAVRGGAGGGVVHPLPGAQAVAVLQGLRLQLEHRRPAGVRQRRGAPAVVAGVRPDGGGDAGAVRAVGAEEDRDRVGQARRAGDRLRRPALEDQHHRPQKVGVASTTRRRVSVDTIERLIWPRRDGAAAAAAAADRARRILSFGFSILSFCPYNTYIRYEYT</sequence>
<feature type="compositionally biased region" description="Basic residues" evidence="1">
    <location>
        <begin position="42"/>
        <end position="59"/>
    </location>
</feature>
<feature type="compositionally biased region" description="Low complexity" evidence="1">
    <location>
        <begin position="534"/>
        <end position="543"/>
    </location>
</feature>
<feature type="compositionally biased region" description="Pro residues" evidence="1">
    <location>
        <begin position="30"/>
        <end position="41"/>
    </location>
</feature>